<evidence type="ECO:0000313" key="3">
    <source>
        <dbReference type="Proteomes" id="UP000012065"/>
    </source>
</evidence>
<accession>M5CGB8</accession>
<reference evidence="2 4" key="3">
    <citation type="submission" date="2014-11" db="EMBL/GenBank/DDBJ databases">
        <authorList>
            <person name="Wibberg Daniel"/>
        </authorList>
    </citation>
    <scope>NUCLEOTIDE SEQUENCE [LARGE SCALE GENOMIC DNA]</scope>
    <source>
        <strain evidence="2">Rhizoctonia solani AG1-IB 7/3/14</strain>
    </source>
</reference>
<dbReference type="AlphaFoldDB" id="M5CGB8"/>
<dbReference type="EMBL" id="CAOJ01015155">
    <property type="protein sequence ID" value="CCO35842.1"/>
    <property type="molecule type" value="Genomic_DNA"/>
</dbReference>
<organism evidence="1 3">
    <name type="scientific">Thanatephorus cucumeris (strain AG1-IB / isolate 7/3/14)</name>
    <name type="common">Lettuce bottom rot fungus</name>
    <name type="synonym">Rhizoctonia solani</name>
    <dbReference type="NCBI Taxonomy" id="1108050"/>
    <lineage>
        <taxon>Eukaryota</taxon>
        <taxon>Fungi</taxon>
        <taxon>Dikarya</taxon>
        <taxon>Basidiomycota</taxon>
        <taxon>Agaricomycotina</taxon>
        <taxon>Agaricomycetes</taxon>
        <taxon>Cantharellales</taxon>
        <taxon>Ceratobasidiaceae</taxon>
        <taxon>Rhizoctonia</taxon>
        <taxon>Rhizoctonia solani AG-1</taxon>
    </lineage>
</organism>
<dbReference type="EMBL" id="LN679128">
    <property type="protein sequence ID" value="CEL57230.1"/>
    <property type="molecule type" value="Genomic_DNA"/>
</dbReference>
<reference evidence="1 3" key="2">
    <citation type="journal article" date="2013" name="J. Biotechnol.">
        <title>Establishment and interpretation of the genome sequence of the phytopathogenic fungus Rhizoctonia solani AG1-IB isolate 7/3/14.</title>
        <authorList>
            <person name="Wibberg D.W."/>
            <person name="Jelonek L.J."/>
            <person name="Rupp O.R."/>
            <person name="Hennig M.H."/>
            <person name="Eikmeyer F.E."/>
            <person name="Goesmann A.G."/>
            <person name="Hartmann A.H."/>
            <person name="Borriss R.B."/>
            <person name="Grosch R.G."/>
            <person name="Puehler A.P."/>
            <person name="Schlueter A.S."/>
        </authorList>
    </citation>
    <scope>NUCLEOTIDE SEQUENCE [LARGE SCALE GENOMIC DNA]</scope>
    <source>
        <strain evidence="3">AG1-IB / isolate 7/3/14</strain>
        <strain evidence="1">Isolate 7/3/14</strain>
    </source>
</reference>
<dbReference type="Proteomes" id="UP000012065">
    <property type="component" value="Unassembled WGS sequence"/>
</dbReference>
<evidence type="ECO:0000313" key="2">
    <source>
        <dbReference type="EMBL" id="CEL57230.1"/>
    </source>
</evidence>
<reference evidence="1" key="1">
    <citation type="submission" date="2012-10" db="EMBL/GenBank/DDBJ databases">
        <authorList>
            <person name="Jelonek L."/>
        </authorList>
    </citation>
    <scope>NUCLEOTIDE SEQUENCE</scope>
    <source>
        <strain evidence="1">Isolate 7/3/14</strain>
    </source>
</reference>
<sequence>MDPPSRLKTLQVDPKHGELGVLISQNKKLVVSNSDQSALYEIAEVYLKEISWDEENTNRLTNDTRSDLKLTVTHGVTVSTTYSTEASLNATVGAEGKGLKAEIGGEYKVITTSSREQSKSEAIEYVLNPGETLYKYRRVYKLKIRKWWIAKYQNLERIVTEKDSYEHTYAATVDDKVITDTRPSTTKFSGVQVIDMKPVQKDYLDLNTDAQYKRSQFSEMPEQLQQCLLVLAFNAGRGHHEHVTALGITFVDKYTYA</sequence>
<dbReference type="Proteomes" id="UP000059188">
    <property type="component" value="Unassembled WGS sequence"/>
</dbReference>
<protein>
    <submittedName>
        <fullName evidence="1">Uncharacterized protein</fullName>
    </submittedName>
</protein>
<dbReference type="HOGENOM" id="CLU_094694_0_0_1"/>
<keyword evidence="4" id="KW-1185">Reference proteome</keyword>
<name>M5CGB8_THACB</name>
<gene>
    <name evidence="1" type="ORF">BN14_09962</name>
    <name evidence="2" type="ORF">RSOLAG1IB_08442</name>
</gene>
<evidence type="ECO:0000313" key="4">
    <source>
        <dbReference type="Proteomes" id="UP000059188"/>
    </source>
</evidence>
<proteinExistence type="predicted"/>
<evidence type="ECO:0000313" key="1">
    <source>
        <dbReference type="EMBL" id="CCO35842.1"/>
    </source>
</evidence>